<reference evidence="2" key="1">
    <citation type="submission" date="2023-08" db="EMBL/GenBank/DDBJ databases">
        <title>The draft genome of Tsukamurella strandjordii strain 050030.</title>
        <authorList>
            <person name="Zhao F."/>
            <person name="Feng Y."/>
            <person name="Zong Z."/>
        </authorList>
    </citation>
    <scope>NUCLEOTIDE SEQUENCE</scope>
    <source>
        <strain evidence="2">050030</strain>
    </source>
</reference>
<organism evidence="2 3">
    <name type="scientific">Tsukamurella strandjordii</name>
    <dbReference type="NCBI Taxonomy" id="147577"/>
    <lineage>
        <taxon>Bacteria</taxon>
        <taxon>Bacillati</taxon>
        <taxon>Actinomycetota</taxon>
        <taxon>Actinomycetes</taxon>
        <taxon>Mycobacteriales</taxon>
        <taxon>Tsukamurellaceae</taxon>
        <taxon>Tsukamurella</taxon>
    </lineage>
</organism>
<dbReference type="Pfam" id="PF03992">
    <property type="entry name" value="ABM"/>
    <property type="match status" value="1"/>
</dbReference>
<dbReference type="EMBL" id="JAUTIX010000005">
    <property type="protein sequence ID" value="MDP0399204.1"/>
    <property type="molecule type" value="Genomic_DNA"/>
</dbReference>
<name>A0AA90SHT4_9ACTN</name>
<gene>
    <name evidence="2" type="ORF">Q7X28_14840</name>
</gene>
<dbReference type="Gene3D" id="3.30.70.100">
    <property type="match status" value="1"/>
</dbReference>
<comment type="caution">
    <text evidence="2">The sequence shown here is derived from an EMBL/GenBank/DDBJ whole genome shotgun (WGS) entry which is preliminary data.</text>
</comment>
<dbReference type="SUPFAM" id="SSF54909">
    <property type="entry name" value="Dimeric alpha+beta barrel"/>
    <property type="match status" value="1"/>
</dbReference>
<dbReference type="Proteomes" id="UP001178281">
    <property type="component" value="Unassembled WGS sequence"/>
</dbReference>
<evidence type="ECO:0000313" key="2">
    <source>
        <dbReference type="EMBL" id="MDP0399204.1"/>
    </source>
</evidence>
<protein>
    <submittedName>
        <fullName evidence="2">Quinol monooxygenase</fullName>
        <ecNumber evidence="2">1.-.-.-</ecNumber>
    </submittedName>
</protein>
<evidence type="ECO:0000313" key="3">
    <source>
        <dbReference type="Proteomes" id="UP001178281"/>
    </source>
</evidence>
<keyword evidence="3" id="KW-1185">Reference proteome</keyword>
<evidence type="ECO:0000259" key="1">
    <source>
        <dbReference type="PROSITE" id="PS51725"/>
    </source>
</evidence>
<dbReference type="EC" id="1.-.-.-" evidence="2"/>
<dbReference type="PROSITE" id="PS51725">
    <property type="entry name" value="ABM"/>
    <property type="match status" value="1"/>
</dbReference>
<proteinExistence type="predicted"/>
<dbReference type="PANTHER" id="PTHR33336">
    <property type="entry name" value="QUINOL MONOOXYGENASE YGIN-RELATED"/>
    <property type="match status" value="1"/>
</dbReference>
<keyword evidence="2" id="KW-0503">Monooxygenase</keyword>
<dbReference type="AlphaFoldDB" id="A0AA90SHT4"/>
<feature type="domain" description="ABM" evidence="1">
    <location>
        <begin position="3"/>
        <end position="90"/>
    </location>
</feature>
<dbReference type="PANTHER" id="PTHR33336:SF15">
    <property type="entry name" value="ABM DOMAIN-CONTAINING PROTEIN"/>
    <property type="match status" value="1"/>
</dbReference>
<accession>A0AA90SHT4</accession>
<sequence>MTVLVSAVVKPTAEGRAAVREAIATALPLVRQEPGCISYDAAENESEFFFIEQWASPEALKAHSSSPAFTAMVQAIGELLQEPLQVRTGLAL</sequence>
<keyword evidence="2" id="KW-0560">Oxidoreductase</keyword>
<dbReference type="InterPro" id="IPR011008">
    <property type="entry name" value="Dimeric_a/b-barrel"/>
</dbReference>
<dbReference type="GO" id="GO:0004497">
    <property type="term" value="F:monooxygenase activity"/>
    <property type="evidence" value="ECO:0007669"/>
    <property type="project" value="UniProtKB-KW"/>
</dbReference>
<dbReference type="InterPro" id="IPR007138">
    <property type="entry name" value="ABM_dom"/>
</dbReference>
<dbReference type="InterPro" id="IPR050744">
    <property type="entry name" value="AI-2_Isomerase_LsrG"/>
</dbReference>
<dbReference type="RefSeq" id="WP_220656151.1">
    <property type="nucleotide sequence ID" value="NZ_BAAAII010000002.1"/>
</dbReference>